<evidence type="ECO:0000313" key="4">
    <source>
        <dbReference type="EMBL" id="CAL1588580.1"/>
    </source>
</evidence>
<feature type="region of interest" description="Disordered" evidence="1">
    <location>
        <begin position="269"/>
        <end position="290"/>
    </location>
</feature>
<dbReference type="EMBL" id="OZ035840">
    <property type="protein sequence ID" value="CAL1588580.1"/>
    <property type="molecule type" value="Genomic_DNA"/>
</dbReference>
<sequence>MVSWMQLALQFLCLFFYRIHYTKAGCDDYFKTINEFDPTINLDNFTERFKLVNASSLKEMMICTLEKGKKIQRNERMGHLLHHCIENYKESDFGCGDELPEYVSFLDFMCLFSKAFNKTMNVCSHEIVVKLYCRFAAQQVPCCSSCSSSSSSSSRNSSSGNSSNSSSSSNSSNSSSSSSSRNSSSLLTVTAVSTSVRAPSVTSSSTGPAPTTGSQLPARDAQTVVPGNAVYSILGLSLIVNLIFVAILCRRRSNHGLLHPERVPSTEDIALSPQEPAGKTESSTLFFYKH</sequence>
<evidence type="ECO:0000256" key="2">
    <source>
        <dbReference type="SAM" id="Phobius"/>
    </source>
</evidence>
<keyword evidence="3" id="KW-0732">Signal</keyword>
<dbReference type="Proteomes" id="UP001497482">
    <property type="component" value="Chromosome 18"/>
</dbReference>
<keyword evidence="2" id="KW-1133">Transmembrane helix</keyword>
<organism evidence="4 5">
    <name type="scientific">Knipowitschia caucasica</name>
    <name type="common">Caucasian dwarf goby</name>
    <name type="synonym">Pomatoschistus caucasicus</name>
    <dbReference type="NCBI Taxonomy" id="637954"/>
    <lineage>
        <taxon>Eukaryota</taxon>
        <taxon>Metazoa</taxon>
        <taxon>Chordata</taxon>
        <taxon>Craniata</taxon>
        <taxon>Vertebrata</taxon>
        <taxon>Euteleostomi</taxon>
        <taxon>Actinopterygii</taxon>
        <taxon>Neopterygii</taxon>
        <taxon>Teleostei</taxon>
        <taxon>Neoteleostei</taxon>
        <taxon>Acanthomorphata</taxon>
        <taxon>Gobiaria</taxon>
        <taxon>Gobiiformes</taxon>
        <taxon>Gobioidei</taxon>
        <taxon>Gobiidae</taxon>
        <taxon>Gobiinae</taxon>
        <taxon>Knipowitschia</taxon>
    </lineage>
</organism>
<feature type="compositionally biased region" description="Low complexity" evidence="1">
    <location>
        <begin position="197"/>
        <end position="214"/>
    </location>
</feature>
<name>A0AAV2KI59_KNICA</name>
<dbReference type="AlphaFoldDB" id="A0AAV2KI59"/>
<keyword evidence="2" id="KW-0812">Transmembrane</keyword>
<keyword evidence="2" id="KW-0472">Membrane</keyword>
<feature type="region of interest" description="Disordered" evidence="1">
    <location>
        <begin position="197"/>
        <end position="218"/>
    </location>
</feature>
<feature type="region of interest" description="Disordered" evidence="1">
    <location>
        <begin position="148"/>
        <end position="182"/>
    </location>
</feature>
<accession>A0AAV2KI59</accession>
<evidence type="ECO:0000256" key="3">
    <source>
        <dbReference type="SAM" id="SignalP"/>
    </source>
</evidence>
<reference evidence="4 5" key="1">
    <citation type="submission" date="2024-04" db="EMBL/GenBank/DDBJ databases">
        <authorList>
            <person name="Waldvogel A.-M."/>
            <person name="Schoenle A."/>
        </authorList>
    </citation>
    <scope>NUCLEOTIDE SEQUENCE [LARGE SCALE GENOMIC DNA]</scope>
</reference>
<feature type="signal peptide" evidence="3">
    <location>
        <begin position="1"/>
        <end position="24"/>
    </location>
</feature>
<gene>
    <name evidence="4" type="ORF">KC01_LOCUS18356</name>
</gene>
<keyword evidence="5" id="KW-1185">Reference proteome</keyword>
<feature type="chain" id="PRO_5043662776" evidence="3">
    <location>
        <begin position="25"/>
        <end position="290"/>
    </location>
</feature>
<evidence type="ECO:0000256" key="1">
    <source>
        <dbReference type="SAM" id="MobiDB-lite"/>
    </source>
</evidence>
<protein>
    <submittedName>
        <fullName evidence="4">Uncharacterized protein</fullName>
    </submittedName>
</protein>
<proteinExistence type="predicted"/>
<evidence type="ECO:0000313" key="5">
    <source>
        <dbReference type="Proteomes" id="UP001497482"/>
    </source>
</evidence>
<feature type="transmembrane region" description="Helical" evidence="2">
    <location>
        <begin position="229"/>
        <end position="249"/>
    </location>
</feature>
<feature type="compositionally biased region" description="Polar residues" evidence="1">
    <location>
        <begin position="280"/>
        <end position="290"/>
    </location>
</feature>